<evidence type="ECO:0000256" key="2">
    <source>
        <dbReference type="ARBA" id="ARBA00023043"/>
    </source>
</evidence>
<dbReference type="Gene3D" id="3.30.70.330">
    <property type="match status" value="1"/>
</dbReference>
<dbReference type="InterPro" id="IPR036770">
    <property type="entry name" value="Ankyrin_rpt-contain_sf"/>
</dbReference>
<keyword evidence="2 3" id="KW-0040">ANK repeat</keyword>
<reference evidence="7" key="1">
    <citation type="submission" date="2023-08" db="EMBL/GenBank/DDBJ databases">
        <authorList>
            <person name="Chen Y."/>
            <person name="Shah S."/>
            <person name="Dougan E. K."/>
            <person name="Thang M."/>
            <person name="Chan C."/>
        </authorList>
    </citation>
    <scope>NUCLEOTIDE SEQUENCE</scope>
</reference>
<feature type="region of interest" description="Disordered" evidence="5">
    <location>
        <begin position="537"/>
        <end position="569"/>
    </location>
</feature>
<dbReference type="PANTHER" id="PTHR24141:SF1">
    <property type="entry name" value="2-5A-DEPENDENT RIBONUCLEASE"/>
    <property type="match status" value="1"/>
</dbReference>
<dbReference type="Gene3D" id="1.25.40.20">
    <property type="entry name" value="Ankyrin repeat-containing domain"/>
    <property type="match status" value="5"/>
</dbReference>
<comment type="caution">
    <text evidence="7">The sequence shown here is derived from an EMBL/GenBank/DDBJ whole genome shotgun (WGS) entry which is preliminary data.</text>
</comment>
<dbReference type="InterPro" id="IPR000504">
    <property type="entry name" value="RRM_dom"/>
</dbReference>
<evidence type="ECO:0000313" key="8">
    <source>
        <dbReference type="Proteomes" id="UP001178507"/>
    </source>
</evidence>
<feature type="repeat" description="ANK" evidence="3">
    <location>
        <begin position="426"/>
        <end position="458"/>
    </location>
</feature>
<dbReference type="SUPFAM" id="SSF54928">
    <property type="entry name" value="RNA-binding domain, RBD"/>
    <property type="match status" value="1"/>
</dbReference>
<feature type="compositionally biased region" description="Acidic residues" evidence="5">
    <location>
        <begin position="1"/>
        <end position="10"/>
    </location>
</feature>
<keyword evidence="4" id="KW-0694">RNA-binding</keyword>
<dbReference type="InterPro" id="IPR012677">
    <property type="entry name" value="Nucleotide-bd_a/b_plait_sf"/>
</dbReference>
<feature type="compositionally biased region" description="Basic and acidic residues" evidence="5">
    <location>
        <begin position="540"/>
        <end position="551"/>
    </location>
</feature>
<evidence type="ECO:0000256" key="1">
    <source>
        <dbReference type="ARBA" id="ARBA00022737"/>
    </source>
</evidence>
<dbReference type="Pfam" id="PF13637">
    <property type="entry name" value="Ank_4"/>
    <property type="match status" value="1"/>
</dbReference>
<dbReference type="InterPro" id="IPR002110">
    <property type="entry name" value="Ankyrin_rpt"/>
</dbReference>
<evidence type="ECO:0000256" key="4">
    <source>
        <dbReference type="PROSITE-ProRule" id="PRU00176"/>
    </source>
</evidence>
<sequence>MEAVDEEDDLAPPPPPPAPPVEEARRPSDSTKHKGKQGEKTEKPSAESTRLWYLLQERKTKAVADWLSHSEGQREVNIRDKAFGWTPAHFAAHLGSSHLVKLLAEGKAHLDASCSEGNTPLMCAARQNNVSAASYLVARKANLNLVNNNGWTALIWCAINGCEDVATTILSASANYLTADNEGRTACMWAARHGHLSMVETLLANGLNLLQTDEAGLTVYDHAQEQLEMRSMIAAVQQVNEELQAAARNNDLEGVKKAIEEGANLNVRDEDGWTPLMWAALHQSLDMVQLVIRHGANPNLIDERGEVLQMLSTEHLAVGDSVIEIVGCNERLLEHAKAGRWDSIDAELQIGAWVNVRDEARRTALLWAARSGASEAVTSLVSKNADLDARDESGWLPVHWAAQSGSVETLCNLYYLGADFTSRTYVGETALHIAAQYNDGAMIQVLLASNADIEELNVDLRTALHMAAANGQTEAVQTLIFYKADFEKVVEDESGMTAFLLAVVNERVATVQAMLSDIPLPPKLPLAGASEVKKGKAQKLKVEKEDKEKVSAKSRASVKPKAADPAPKTLVGVGSRKKVVKDIREKRGEHSRALLEHAAEIRAKLVKSSFGSARKVLRQCDVEQRNALSLAVIHRSSIQILLEAKAELESVDAKGNGALHYAAMNRDREVVATLMELNVRVDRKNKDGLTAAELCHEDPDILHMIERKLVSKKLEGMPASPTHVQEVSVDIDVSQRHRIRFENLLTTMTQDTIREQLKLFIKQRGAPKPMKIEVGVDPITARPKGHAYADFLDLSAAELVLQGDGKPINGQPVKVVFEIPFQLEHPPPPPN</sequence>
<evidence type="ECO:0000313" key="7">
    <source>
        <dbReference type="EMBL" id="CAJ1401657.1"/>
    </source>
</evidence>
<gene>
    <name evidence="7" type="ORF">EVOR1521_LOCUS24759</name>
</gene>
<dbReference type="PROSITE" id="PS50297">
    <property type="entry name" value="ANK_REP_REGION"/>
    <property type="match status" value="6"/>
</dbReference>
<evidence type="ECO:0000259" key="6">
    <source>
        <dbReference type="PROSITE" id="PS50102"/>
    </source>
</evidence>
<feature type="compositionally biased region" description="Basic and acidic residues" evidence="5">
    <location>
        <begin position="22"/>
        <end position="45"/>
    </location>
</feature>
<dbReference type="SMART" id="SM00360">
    <property type="entry name" value="RRM"/>
    <property type="match status" value="1"/>
</dbReference>
<proteinExistence type="predicted"/>
<dbReference type="Proteomes" id="UP001178507">
    <property type="component" value="Unassembled WGS sequence"/>
</dbReference>
<feature type="repeat" description="ANK" evidence="3">
    <location>
        <begin position="116"/>
        <end position="148"/>
    </location>
</feature>
<keyword evidence="8" id="KW-1185">Reference proteome</keyword>
<dbReference type="SUPFAM" id="SSF48403">
    <property type="entry name" value="Ankyrin repeat"/>
    <property type="match status" value="3"/>
</dbReference>
<feature type="repeat" description="ANK" evidence="3">
    <location>
        <begin position="271"/>
        <end position="303"/>
    </location>
</feature>
<keyword evidence="1" id="KW-0677">Repeat</keyword>
<feature type="domain" description="RRM" evidence="6">
    <location>
        <begin position="737"/>
        <end position="820"/>
    </location>
</feature>
<organism evidence="7 8">
    <name type="scientific">Effrenium voratum</name>
    <dbReference type="NCBI Taxonomy" id="2562239"/>
    <lineage>
        <taxon>Eukaryota</taxon>
        <taxon>Sar</taxon>
        <taxon>Alveolata</taxon>
        <taxon>Dinophyceae</taxon>
        <taxon>Suessiales</taxon>
        <taxon>Symbiodiniaceae</taxon>
        <taxon>Effrenium</taxon>
    </lineage>
</organism>
<feature type="region of interest" description="Disordered" evidence="5">
    <location>
        <begin position="1"/>
        <end position="48"/>
    </location>
</feature>
<feature type="repeat" description="ANK" evidence="3">
    <location>
        <begin position="83"/>
        <end position="115"/>
    </location>
</feature>
<dbReference type="AlphaFoldDB" id="A0AA36J8N1"/>
<accession>A0AA36J8N1</accession>
<dbReference type="SMART" id="SM00248">
    <property type="entry name" value="ANK"/>
    <property type="match status" value="13"/>
</dbReference>
<dbReference type="PROSITE" id="PS50088">
    <property type="entry name" value="ANK_REPEAT"/>
    <property type="match status" value="10"/>
</dbReference>
<dbReference type="Pfam" id="PF12796">
    <property type="entry name" value="Ank_2"/>
    <property type="match status" value="5"/>
</dbReference>
<dbReference type="PANTHER" id="PTHR24141">
    <property type="entry name" value="2-5A-DEPENDENT RIBONUCLEASE"/>
    <property type="match status" value="1"/>
</dbReference>
<feature type="repeat" description="ANK" evidence="3">
    <location>
        <begin position="182"/>
        <end position="214"/>
    </location>
</feature>
<feature type="repeat" description="ANK" evidence="3">
    <location>
        <begin position="238"/>
        <end position="270"/>
    </location>
</feature>
<dbReference type="InterPro" id="IPR035979">
    <property type="entry name" value="RBD_domain_sf"/>
</dbReference>
<feature type="compositionally biased region" description="Pro residues" evidence="5">
    <location>
        <begin position="11"/>
        <end position="20"/>
    </location>
</feature>
<feature type="repeat" description="ANK" evidence="3">
    <location>
        <begin position="459"/>
        <end position="491"/>
    </location>
</feature>
<dbReference type="GO" id="GO:0006396">
    <property type="term" value="P:RNA processing"/>
    <property type="evidence" value="ECO:0007669"/>
    <property type="project" value="TreeGrafter"/>
</dbReference>
<evidence type="ECO:0000256" key="3">
    <source>
        <dbReference type="PROSITE-ProRule" id="PRU00023"/>
    </source>
</evidence>
<feature type="repeat" description="ANK" evidence="3">
    <location>
        <begin position="360"/>
        <end position="392"/>
    </location>
</feature>
<evidence type="ECO:0000256" key="5">
    <source>
        <dbReference type="SAM" id="MobiDB-lite"/>
    </source>
</evidence>
<feature type="repeat" description="ANK" evidence="3">
    <location>
        <begin position="654"/>
        <end position="686"/>
    </location>
</feature>
<dbReference type="GO" id="GO:0003723">
    <property type="term" value="F:RNA binding"/>
    <property type="evidence" value="ECO:0007669"/>
    <property type="project" value="UniProtKB-UniRule"/>
</dbReference>
<dbReference type="GO" id="GO:0004540">
    <property type="term" value="F:RNA nuclease activity"/>
    <property type="evidence" value="ECO:0007669"/>
    <property type="project" value="TreeGrafter"/>
</dbReference>
<protein>
    <recommendedName>
        <fullName evidence="6">RRM domain-containing protein</fullName>
    </recommendedName>
</protein>
<name>A0AA36J8N1_9DINO</name>
<dbReference type="EMBL" id="CAUJNA010003425">
    <property type="protein sequence ID" value="CAJ1401657.1"/>
    <property type="molecule type" value="Genomic_DNA"/>
</dbReference>
<dbReference type="PROSITE" id="PS50102">
    <property type="entry name" value="RRM"/>
    <property type="match status" value="1"/>
</dbReference>
<feature type="repeat" description="ANK" evidence="3">
    <location>
        <begin position="393"/>
        <end position="425"/>
    </location>
</feature>